<evidence type="ECO:0000313" key="1">
    <source>
        <dbReference type="EMBL" id="KAJ2891905.1"/>
    </source>
</evidence>
<accession>A0ACC1M0E6</accession>
<organism evidence="1 2">
    <name type="scientific">Coemansia aciculifera</name>
    <dbReference type="NCBI Taxonomy" id="417176"/>
    <lineage>
        <taxon>Eukaryota</taxon>
        <taxon>Fungi</taxon>
        <taxon>Fungi incertae sedis</taxon>
        <taxon>Zoopagomycota</taxon>
        <taxon>Kickxellomycotina</taxon>
        <taxon>Kickxellomycetes</taxon>
        <taxon>Kickxellales</taxon>
        <taxon>Kickxellaceae</taxon>
        <taxon>Coemansia</taxon>
    </lineage>
</organism>
<keyword evidence="2" id="KW-1185">Reference proteome</keyword>
<name>A0ACC1M0E6_9FUNG</name>
<gene>
    <name evidence="1" type="ORF">IWW38_003425</name>
</gene>
<reference evidence="1" key="1">
    <citation type="submission" date="2022-07" db="EMBL/GenBank/DDBJ databases">
        <title>Phylogenomic reconstructions and comparative analyses of Kickxellomycotina fungi.</title>
        <authorList>
            <person name="Reynolds N.K."/>
            <person name="Stajich J.E."/>
            <person name="Barry K."/>
            <person name="Grigoriev I.V."/>
            <person name="Crous P."/>
            <person name="Smith M.E."/>
        </authorList>
    </citation>
    <scope>NUCLEOTIDE SEQUENCE</scope>
    <source>
        <strain evidence="1">CBS 190363</strain>
    </source>
</reference>
<comment type="caution">
    <text evidence="1">The sequence shown here is derived from an EMBL/GenBank/DDBJ whole genome shotgun (WGS) entry which is preliminary data.</text>
</comment>
<protein>
    <submittedName>
        <fullName evidence="1">Uncharacterized protein</fullName>
    </submittedName>
</protein>
<proteinExistence type="predicted"/>
<evidence type="ECO:0000313" key="2">
    <source>
        <dbReference type="Proteomes" id="UP001139981"/>
    </source>
</evidence>
<sequence>MYSAATITSTWEFLRSLYPPKQSKFAPLASAAANGDDYNYDIAFSQAATITTYAIELLHDATDSDKINRRCIRQANDLLATLCDTLITTRDELRNQKARASEQASENSRNARHKETGNRQQEGRVEGSGSGSKRRRHSHHRDCSLLVTSPQKGAQTMTPESAALPAASESQTVVEAISIEGPSDRDAISMENADDNNCDIETSVPATTSNQAPTLLPGEFGRRQVIRDAFLRHGLTESDVVTYFERYSKKANASYDRYWKLWAL</sequence>
<feature type="non-terminal residue" evidence="1">
    <location>
        <position position="264"/>
    </location>
</feature>
<dbReference type="Proteomes" id="UP001139981">
    <property type="component" value="Unassembled WGS sequence"/>
</dbReference>
<dbReference type="EMBL" id="JANBVB010000861">
    <property type="protein sequence ID" value="KAJ2891905.1"/>
    <property type="molecule type" value="Genomic_DNA"/>
</dbReference>